<evidence type="ECO:0000313" key="3">
    <source>
        <dbReference type="Proteomes" id="UP000192739"/>
    </source>
</evidence>
<accession>A0A1E3SF82</accession>
<evidence type="ECO:0000313" key="2">
    <source>
        <dbReference type="EMBL" id="ORB07828.1"/>
    </source>
</evidence>
<evidence type="ECO:0000256" key="1">
    <source>
        <dbReference type="SAM" id="MobiDB-lite"/>
    </source>
</evidence>
<gene>
    <name evidence="2" type="ORF">BST27_08220</name>
</gene>
<reference evidence="2 3" key="1">
    <citation type="submission" date="2017-02" db="EMBL/GenBank/DDBJ databases">
        <title>The new phylogeny of genus Mycobacterium.</title>
        <authorList>
            <person name="Tortoli E."/>
            <person name="Trovato A."/>
            <person name="Cirillo D.M."/>
        </authorList>
    </citation>
    <scope>NUCLEOTIDE SEQUENCE [LARGE SCALE GENOMIC DNA]</scope>
    <source>
        <strain evidence="2 3">DSM 44049</strain>
    </source>
</reference>
<comment type="caution">
    <text evidence="2">The sequence shown here is derived from an EMBL/GenBank/DDBJ whole genome shotgun (WGS) entry which is preliminary data.</text>
</comment>
<dbReference type="OrthoDB" id="9907805at2"/>
<sequence>MNELTVQRFELPPLPTPQPGDDPIFVLDTCAEVRAGEIVSLVRRFAYWDERDRRPLEVGFEAYIDGLPDTAGVADVLATHPGIFDDLAAVSAKTAELLRECR</sequence>
<keyword evidence="3" id="KW-1185">Reference proteome</keyword>
<proteinExistence type="predicted"/>
<name>A0A1E3SF82_MYCIE</name>
<dbReference type="Proteomes" id="UP000192739">
    <property type="component" value="Unassembled WGS sequence"/>
</dbReference>
<organism evidence="2 3">
    <name type="scientific">Mycobacterium intermedium</name>
    <dbReference type="NCBI Taxonomy" id="28445"/>
    <lineage>
        <taxon>Bacteria</taxon>
        <taxon>Bacillati</taxon>
        <taxon>Actinomycetota</taxon>
        <taxon>Actinomycetes</taxon>
        <taxon>Mycobacteriales</taxon>
        <taxon>Mycobacteriaceae</taxon>
        <taxon>Mycobacterium</taxon>
        <taxon>Mycobacterium simiae complex</taxon>
    </lineage>
</organism>
<protein>
    <submittedName>
        <fullName evidence="2">Uncharacterized protein</fullName>
    </submittedName>
</protein>
<feature type="region of interest" description="Disordered" evidence="1">
    <location>
        <begin position="1"/>
        <end position="20"/>
    </location>
</feature>
<dbReference type="RefSeq" id="WP_069419755.1">
    <property type="nucleotide sequence ID" value="NZ_CBCRZH010000015.1"/>
</dbReference>
<dbReference type="EMBL" id="MVHT01000016">
    <property type="protein sequence ID" value="ORB07828.1"/>
    <property type="molecule type" value="Genomic_DNA"/>
</dbReference>
<dbReference type="AlphaFoldDB" id="A0A1E3SF82"/>
<dbReference type="STRING" id="28445.BHQ20_14060"/>